<protein>
    <submittedName>
        <fullName evidence="1">Uncharacterized protein</fullName>
    </submittedName>
</protein>
<proteinExistence type="predicted"/>
<name>A0ABY8VFP5_9CORY</name>
<reference evidence="1 2" key="1">
    <citation type="submission" date="2023-05" db="EMBL/GenBank/DDBJ databases">
        <title>Corynebacterium suedekumii sp. nov. and Corynebacterium breve sp. nov. isolated from raw cow's milk.</title>
        <authorList>
            <person name="Baer M.K."/>
            <person name="Mehl L."/>
            <person name="Hellmuth R."/>
            <person name="Marke G."/>
            <person name="Lipski A."/>
        </authorList>
    </citation>
    <scope>NUCLEOTIDE SEQUENCE [LARGE SCALE GENOMIC DNA]</scope>
    <source>
        <strain evidence="1 2">R4</strain>
    </source>
</reference>
<accession>A0ABY8VFP5</accession>
<evidence type="ECO:0000313" key="1">
    <source>
        <dbReference type="EMBL" id="WIM68460.1"/>
    </source>
</evidence>
<keyword evidence="2" id="KW-1185">Reference proteome</keyword>
<dbReference type="EMBL" id="CP126969">
    <property type="protein sequence ID" value="WIM68460.1"/>
    <property type="molecule type" value="Genomic_DNA"/>
</dbReference>
<organism evidence="1 2">
    <name type="scientific">Corynebacterium breve</name>
    <dbReference type="NCBI Taxonomy" id="3049799"/>
    <lineage>
        <taxon>Bacteria</taxon>
        <taxon>Bacillati</taxon>
        <taxon>Actinomycetota</taxon>
        <taxon>Actinomycetes</taxon>
        <taxon>Mycobacteriales</taxon>
        <taxon>Corynebacteriaceae</taxon>
        <taxon>Corynebacterium</taxon>
    </lineage>
</organism>
<gene>
    <name evidence="1" type="ORF">QP027_03425</name>
</gene>
<dbReference type="RefSeq" id="WP_284826002.1">
    <property type="nucleotide sequence ID" value="NZ_CP126969.1"/>
</dbReference>
<evidence type="ECO:0000313" key="2">
    <source>
        <dbReference type="Proteomes" id="UP001225598"/>
    </source>
</evidence>
<sequence length="132" mass="14474">MDKIRDLLGIDDSPRLVSYPDELAITEVDRLEVHTAHIAADADDVIVIITMDQRAWTLVKTTLEPLRLTCDEQRAVTWVPVDHPAAPALDPNLGWIIPLSPATHAELSTLPDGPIETELESINVGVIVVKQA</sequence>
<dbReference type="Proteomes" id="UP001225598">
    <property type="component" value="Chromosome"/>
</dbReference>